<dbReference type="Pfam" id="PF03167">
    <property type="entry name" value="UDG"/>
    <property type="match status" value="1"/>
</dbReference>
<feature type="non-terminal residue" evidence="2">
    <location>
        <position position="1"/>
    </location>
</feature>
<gene>
    <name evidence="2" type="ORF">IAC04_07565</name>
</gene>
<evidence type="ECO:0000259" key="1">
    <source>
        <dbReference type="Pfam" id="PF03167"/>
    </source>
</evidence>
<comment type="caution">
    <text evidence="2">The sequence shown here is derived from an EMBL/GenBank/DDBJ whole genome shotgun (WGS) entry which is preliminary data.</text>
</comment>
<accession>A0A9D2KBI9</accession>
<evidence type="ECO:0000313" key="2">
    <source>
        <dbReference type="EMBL" id="HIZ86332.1"/>
    </source>
</evidence>
<dbReference type="AlphaFoldDB" id="A0A9D2KBI9"/>
<reference evidence="2" key="2">
    <citation type="submission" date="2021-04" db="EMBL/GenBank/DDBJ databases">
        <authorList>
            <person name="Gilroy R."/>
        </authorList>
    </citation>
    <scope>NUCLEOTIDE SEQUENCE</scope>
    <source>
        <strain evidence="2">Gambia16-554</strain>
    </source>
</reference>
<name>A0A9D2KBI9_9BACT</name>
<organism evidence="2 3">
    <name type="scientific">Candidatus Coprenecus stercoravium</name>
    <dbReference type="NCBI Taxonomy" id="2840735"/>
    <lineage>
        <taxon>Bacteria</taxon>
        <taxon>Pseudomonadati</taxon>
        <taxon>Bacteroidota</taxon>
        <taxon>Bacteroidia</taxon>
        <taxon>Bacteroidales</taxon>
        <taxon>Rikenellaceae</taxon>
        <taxon>Rikenellaceae incertae sedis</taxon>
        <taxon>Candidatus Coprenecus</taxon>
    </lineage>
</organism>
<proteinExistence type="predicted"/>
<evidence type="ECO:0000313" key="3">
    <source>
        <dbReference type="Proteomes" id="UP000824115"/>
    </source>
</evidence>
<dbReference type="EMBL" id="DXAW01000125">
    <property type="protein sequence ID" value="HIZ86332.1"/>
    <property type="molecule type" value="Genomic_DNA"/>
</dbReference>
<dbReference type="InterPro" id="IPR036895">
    <property type="entry name" value="Uracil-DNA_glycosylase-like_sf"/>
</dbReference>
<dbReference type="InterPro" id="IPR005122">
    <property type="entry name" value="Uracil-DNA_glycosylase-like"/>
</dbReference>
<dbReference type="Gene3D" id="3.40.470.10">
    <property type="entry name" value="Uracil-DNA glycosylase-like domain"/>
    <property type="match status" value="1"/>
</dbReference>
<sequence length="185" mass="20906">LHKGAIGVDLPTWFNVQDNKHIMIVAQDPLRNNKYYGECYDAVISSPFGLHSLEHRQNARGGKMMDLLVKRLVANGYGIYLTDANKFFIYDHKTTDEFSDAHIDEYAEIMIQEIDIVKPTVIVCLGRSAERMCKKMGLQNILVLPHLSGTARGAIVRKFPRLGKIGATAENIADEYAREIVMRIQ</sequence>
<protein>
    <submittedName>
        <fullName evidence="2">Uracil-DNA glycosylase family protein</fullName>
    </submittedName>
</protein>
<reference evidence="2" key="1">
    <citation type="journal article" date="2021" name="PeerJ">
        <title>Extensive microbial diversity within the chicken gut microbiome revealed by metagenomics and culture.</title>
        <authorList>
            <person name="Gilroy R."/>
            <person name="Ravi A."/>
            <person name="Getino M."/>
            <person name="Pursley I."/>
            <person name="Horton D.L."/>
            <person name="Alikhan N.F."/>
            <person name="Baker D."/>
            <person name="Gharbi K."/>
            <person name="Hall N."/>
            <person name="Watson M."/>
            <person name="Adriaenssens E.M."/>
            <person name="Foster-Nyarko E."/>
            <person name="Jarju S."/>
            <person name="Secka A."/>
            <person name="Antonio M."/>
            <person name="Oren A."/>
            <person name="Chaudhuri R.R."/>
            <person name="La Ragione R."/>
            <person name="Hildebrand F."/>
            <person name="Pallen M.J."/>
        </authorList>
    </citation>
    <scope>NUCLEOTIDE SEQUENCE</scope>
    <source>
        <strain evidence="2">Gambia16-554</strain>
    </source>
</reference>
<dbReference type="SUPFAM" id="SSF52141">
    <property type="entry name" value="Uracil-DNA glycosylase-like"/>
    <property type="match status" value="1"/>
</dbReference>
<feature type="domain" description="Uracil-DNA glycosylase-like" evidence="1">
    <location>
        <begin position="17"/>
        <end position="153"/>
    </location>
</feature>
<dbReference type="Proteomes" id="UP000824115">
    <property type="component" value="Unassembled WGS sequence"/>
</dbReference>